<evidence type="ECO:0000256" key="3">
    <source>
        <dbReference type="ARBA" id="ARBA00012438"/>
    </source>
</evidence>
<dbReference type="Pfam" id="PF02518">
    <property type="entry name" value="HATPase_c"/>
    <property type="match status" value="1"/>
</dbReference>
<dbReference type="SUPFAM" id="SSF47384">
    <property type="entry name" value="Homodimeric domain of signal transducing histidine kinase"/>
    <property type="match status" value="1"/>
</dbReference>
<keyword evidence="8" id="KW-0902">Two-component regulatory system</keyword>
<keyword evidence="16" id="KW-1185">Reference proteome</keyword>
<keyword evidence="12" id="KW-0472">Membrane</keyword>
<protein>
    <recommendedName>
        <fullName evidence="10">Circadian input-output histidine kinase CikA</fullName>
        <ecNumber evidence="3">2.7.13.3</ecNumber>
    </recommendedName>
    <alternativeName>
        <fullName evidence="4">Stage 0 sporulation protein A homolog</fullName>
    </alternativeName>
</protein>
<dbReference type="FunFam" id="3.30.565.10:FF:000010">
    <property type="entry name" value="Sensor histidine kinase RcsC"/>
    <property type="match status" value="1"/>
</dbReference>
<comment type="similarity">
    <text evidence="2">In the N-terminal section; belongs to the phytochrome family.</text>
</comment>
<feature type="transmembrane region" description="Helical" evidence="12">
    <location>
        <begin position="176"/>
        <end position="197"/>
    </location>
</feature>
<dbReference type="SMART" id="SM00387">
    <property type="entry name" value="HATPase_c"/>
    <property type="match status" value="1"/>
</dbReference>
<dbReference type="EMBL" id="CP000885">
    <property type="protein sequence ID" value="ABX43198.1"/>
    <property type="molecule type" value="Genomic_DNA"/>
</dbReference>
<dbReference type="Pfam" id="PF00072">
    <property type="entry name" value="Response_reg"/>
    <property type="match status" value="1"/>
</dbReference>
<dbReference type="CDD" id="cd00082">
    <property type="entry name" value="HisKA"/>
    <property type="match status" value="1"/>
</dbReference>
<dbReference type="Pfam" id="PF16927">
    <property type="entry name" value="HisKA_7TM"/>
    <property type="match status" value="1"/>
</dbReference>
<dbReference type="SUPFAM" id="SSF52172">
    <property type="entry name" value="CheY-like"/>
    <property type="match status" value="1"/>
</dbReference>
<keyword evidence="12" id="KW-1133">Transmembrane helix</keyword>
<evidence type="ECO:0000259" key="14">
    <source>
        <dbReference type="PROSITE" id="PS50110"/>
    </source>
</evidence>
<dbReference type="PANTHER" id="PTHR43047">
    <property type="entry name" value="TWO-COMPONENT HISTIDINE PROTEIN KINASE"/>
    <property type="match status" value="1"/>
</dbReference>
<dbReference type="GO" id="GO:0000155">
    <property type="term" value="F:phosphorelay sensor kinase activity"/>
    <property type="evidence" value="ECO:0007669"/>
    <property type="project" value="InterPro"/>
</dbReference>
<dbReference type="Proteomes" id="UP000000370">
    <property type="component" value="Chromosome"/>
</dbReference>
<feature type="domain" description="Histidine kinase" evidence="13">
    <location>
        <begin position="353"/>
        <end position="576"/>
    </location>
</feature>
<dbReference type="InterPro" id="IPR031621">
    <property type="entry name" value="HisKA_7TM"/>
</dbReference>
<dbReference type="InterPro" id="IPR036641">
    <property type="entry name" value="HPT_dom_sf"/>
</dbReference>
<dbReference type="EC" id="2.7.13.3" evidence="3"/>
<dbReference type="SUPFAM" id="SSF55874">
    <property type="entry name" value="ATPase domain of HSP90 chaperone/DNA topoisomerase II/histidine kinase"/>
    <property type="match status" value="1"/>
</dbReference>
<dbReference type="SMART" id="SM00388">
    <property type="entry name" value="HisKA"/>
    <property type="match status" value="1"/>
</dbReference>
<dbReference type="RefSeq" id="WP_012200849.1">
    <property type="nucleotide sequence ID" value="NC_010001.1"/>
</dbReference>
<dbReference type="CDD" id="cd17546">
    <property type="entry name" value="REC_hyHK_CKI1_RcsC-like"/>
    <property type="match status" value="1"/>
</dbReference>
<dbReference type="InterPro" id="IPR005467">
    <property type="entry name" value="His_kinase_dom"/>
</dbReference>
<dbReference type="InterPro" id="IPR011006">
    <property type="entry name" value="CheY-like_superfamily"/>
</dbReference>
<evidence type="ECO:0000256" key="12">
    <source>
        <dbReference type="SAM" id="Phobius"/>
    </source>
</evidence>
<dbReference type="KEGG" id="cpy:Cphy_2838"/>
<organism evidence="15 16">
    <name type="scientific">Lachnoclostridium phytofermentans (strain ATCC 700394 / DSM 18823 / ISDg)</name>
    <name type="common">Clostridium phytofermentans</name>
    <dbReference type="NCBI Taxonomy" id="357809"/>
    <lineage>
        <taxon>Bacteria</taxon>
        <taxon>Bacillati</taxon>
        <taxon>Bacillota</taxon>
        <taxon>Clostridia</taxon>
        <taxon>Lachnospirales</taxon>
        <taxon>Lachnospiraceae</taxon>
    </lineage>
</organism>
<dbReference type="InterPro" id="IPR036097">
    <property type="entry name" value="HisK_dim/P_sf"/>
</dbReference>
<evidence type="ECO:0000256" key="7">
    <source>
        <dbReference type="ARBA" id="ARBA00022777"/>
    </source>
</evidence>
<dbReference type="InterPro" id="IPR004358">
    <property type="entry name" value="Sig_transdc_His_kin-like_C"/>
</dbReference>
<evidence type="ECO:0000256" key="5">
    <source>
        <dbReference type="ARBA" id="ARBA00022553"/>
    </source>
</evidence>
<reference evidence="16" key="1">
    <citation type="submission" date="2007-11" db="EMBL/GenBank/DDBJ databases">
        <title>Complete genome sequence of Clostridium phytofermentans ISDg.</title>
        <authorList>
            <person name="Leschine S.B."/>
            <person name="Warnick T.A."/>
            <person name="Blanchard J.L."/>
            <person name="Schnell D.J."/>
            <person name="Petit E.L."/>
            <person name="LaTouf W.G."/>
            <person name="Copeland A."/>
            <person name="Lucas S."/>
            <person name="Lapidus A."/>
            <person name="Barry K."/>
            <person name="Glavina del Rio T."/>
            <person name="Dalin E."/>
            <person name="Tice H."/>
            <person name="Pitluck S."/>
            <person name="Kiss H."/>
            <person name="Brettin T."/>
            <person name="Bruce D."/>
            <person name="Detter J.C."/>
            <person name="Han C."/>
            <person name="Kuske C."/>
            <person name="Schmutz J."/>
            <person name="Larimer F."/>
            <person name="Land M."/>
            <person name="Hauser L."/>
            <person name="Kyrpides N."/>
            <person name="Kim E.A."/>
            <person name="Richardson P."/>
        </authorList>
    </citation>
    <scope>NUCLEOTIDE SEQUENCE [LARGE SCALE GENOMIC DNA]</scope>
    <source>
        <strain evidence="16">ATCC 700394 / DSM 18823 / ISDg</strain>
    </source>
</reference>
<feature type="domain" description="Response regulatory" evidence="14">
    <location>
        <begin position="606"/>
        <end position="724"/>
    </location>
</feature>
<evidence type="ECO:0000256" key="8">
    <source>
        <dbReference type="ARBA" id="ARBA00023012"/>
    </source>
</evidence>
<dbReference type="SUPFAM" id="SSF47226">
    <property type="entry name" value="Histidine-containing phosphotransfer domain, HPT domain"/>
    <property type="match status" value="1"/>
</dbReference>
<feature type="transmembrane region" description="Helical" evidence="12">
    <location>
        <begin position="67"/>
        <end position="87"/>
    </location>
</feature>
<dbReference type="STRING" id="357809.Cphy_2838"/>
<proteinExistence type="inferred from homology"/>
<comment type="function">
    <text evidence="9">May play the central regulatory role in sporulation. It may be an element of the effector pathway responsible for the activation of sporulation genes in response to nutritional stress. Spo0A may act in concert with spo0H (a sigma factor) to control the expression of some genes that are critical to the sporulation process.</text>
</comment>
<comment type="catalytic activity">
    <reaction evidence="1">
        <text>ATP + protein L-histidine = ADP + protein N-phospho-L-histidine.</text>
        <dbReference type="EC" id="2.7.13.3"/>
    </reaction>
</comment>
<name>A9KP28_LACP7</name>
<dbReference type="Gene3D" id="1.10.287.130">
    <property type="match status" value="1"/>
</dbReference>
<keyword evidence="12" id="KW-0812">Transmembrane</keyword>
<dbReference type="eggNOG" id="COG2205">
    <property type="taxonomic scope" value="Bacteria"/>
</dbReference>
<dbReference type="PRINTS" id="PR00344">
    <property type="entry name" value="BCTRLSENSOR"/>
</dbReference>
<dbReference type="Gene3D" id="3.30.565.10">
    <property type="entry name" value="Histidine kinase-like ATPase, C-terminal domain"/>
    <property type="match status" value="1"/>
</dbReference>
<dbReference type="Pfam" id="PF00512">
    <property type="entry name" value="HisKA"/>
    <property type="match status" value="1"/>
</dbReference>
<keyword evidence="5 11" id="KW-0597">Phosphoprotein</keyword>
<accession>A9KP28</accession>
<feature type="transmembrane region" description="Helical" evidence="12">
    <location>
        <begin position="94"/>
        <end position="120"/>
    </location>
</feature>
<dbReference type="SMART" id="SM00448">
    <property type="entry name" value="REC"/>
    <property type="match status" value="1"/>
</dbReference>
<evidence type="ECO:0000256" key="6">
    <source>
        <dbReference type="ARBA" id="ARBA00022679"/>
    </source>
</evidence>
<evidence type="ECO:0000256" key="11">
    <source>
        <dbReference type="PROSITE-ProRule" id="PRU00169"/>
    </source>
</evidence>
<feature type="transmembrane region" description="Helical" evidence="12">
    <location>
        <begin position="32"/>
        <end position="51"/>
    </location>
</feature>
<evidence type="ECO:0000256" key="2">
    <source>
        <dbReference type="ARBA" id="ARBA00006402"/>
    </source>
</evidence>
<evidence type="ECO:0000259" key="13">
    <source>
        <dbReference type="PROSITE" id="PS50109"/>
    </source>
</evidence>
<dbReference type="InterPro" id="IPR003594">
    <property type="entry name" value="HATPase_dom"/>
</dbReference>
<dbReference type="PROSITE" id="PS50110">
    <property type="entry name" value="RESPONSE_REGULATORY"/>
    <property type="match status" value="1"/>
</dbReference>
<dbReference type="InterPro" id="IPR036890">
    <property type="entry name" value="HATPase_C_sf"/>
</dbReference>
<dbReference type="CDD" id="cd16922">
    <property type="entry name" value="HATPase_EvgS-ArcB-TorS-like"/>
    <property type="match status" value="1"/>
</dbReference>
<dbReference type="PROSITE" id="PS50109">
    <property type="entry name" value="HIS_KIN"/>
    <property type="match status" value="1"/>
</dbReference>
<dbReference type="Gene3D" id="3.40.50.2300">
    <property type="match status" value="1"/>
</dbReference>
<keyword evidence="7 15" id="KW-0418">Kinase</keyword>
<evidence type="ECO:0000256" key="1">
    <source>
        <dbReference type="ARBA" id="ARBA00000085"/>
    </source>
</evidence>
<evidence type="ECO:0000313" key="16">
    <source>
        <dbReference type="Proteomes" id="UP000000370"/>
    </source>
</evidence>
<evidence type="ECO:0000256" key="10">
    <source>
        <dbReference type="ARBA" id="ARBA00074306"/>
    </source>
</evidence>
<gene>
    <name evidence="15" type="ordered locus">Cphy_2838</name>
</gene>
<evidence type="ECO:0000256" key="9">
    <source>
        <dbReference type="ARBA" id="ARBA00024867"/>
    </source>
</evidence>
<evidence type="ECO:0000313" key="15">
    <source>
        <dbReference type="EMBL" id="ABX43198.1"/>
    </source>
</evidence>
<dbReference type="PANTHER" id="PTHR43047:SF64">
    <property type="entry name" value="HISTIDINE KINASE CONTAINING CHEY-HOMOLOGOUS RECEIVER DOMAIN AND PAS DOMAIN-RELATED"/>
    <property type="match status" value="1"/>
</dbReference>
<feature type="transmembrane region" description="Helical" evidence="12">
    <location>
        <begin position="140"/>
        <end position="164"/>
    </location>
</feature>
<evidence type="ECO:0000256" key="4">
    <source>
        <dbReference type="ARBA" id="ARBA00018672"/>
    </source>
</evidence>
<dbReference type="InterPro" id="IPR001789">
    <property type="entry name" value="Sig_transdc_resp-reg_receiver"/>
</dbReference>
<keyword evidence="6" id="KW-0808">Transferase</keyword>
<dbReference type="AlphaFoldDB" id="A9KP28"/>
<dbReference type="Gene3D" id="1.20.120.160">
    <property type="entry name" value="HPT domain"/>
    <property type="match status" value="1"/>
</dbReference>
<dbReference type="HOGENOM" id="CLU_010446_1_0_9"/>
<sequence length="860" mass="96683">MYSLMLAIQIIALLTNFTVILVLLVKKPFRGQAIFLALCAAVLVQCFGYTLEITSTTLDSAMMSIKIQYLGSAYVNILFLSFLFDYCKLKKSRLLFCLLFLINTLILIAVVTCEYHPYYYTDVQFVQEGSFPHVIFTKGILYHLFKSEVLLINFMILFIVISHYFRQGKERRRQELNFVGACLFPSVTCASYFMSFFKEYDPSSASFVISGLLVLIAIYRHQLFDIIHTARDSVIEVMDEALVVVDADFHLLDFNPAAKKLFPELKIEVLNSPLNKLSNELDCLFHQNQIYEFQKENRTYNAHLNKIYYNDDIVGHSAWIFDITESNNYMKNLIEMREQAEKANSAKSIFLAHMSHEIRTPLNAIIGLTDILLHKDTDFELHNDILNIKHAGGTLLSLINDVLDLTKIESGKLTLVDEPYKLTSVVHEVINIIGVKLMSKPVSLQVSISDQIPKYFYGDELRLRQVLINLMNNAVKFTERGTISLQVELSSFDLDTQTAQLIFHVRDTGLGIAKDDQKRIFHSFEQGSVGSDVLVEGSGLGLTICKRIIESAGGAIKVKSELGVGSDFSFTLPQKVYSQDQLNSSSTLKPGAIYKITPPFTAPNVKALVVDDNRLNLKVASGLLKLFDISVTVALSGAECLKLIQKETYQIIFLDHMMPQMDGLETLREIRSLSSVYYQTVPVIALTANAISGNKEMFLTSGFNDYLSKPIAISHLEALLKRWLPSSLVKLQGSKISEPLYQEVADFDNIDYQSGLVNCANQTDVYLAAVKQFLHDAGTTTEQLANAKDVGDALLFTTVVHGLKSAAKTLGAIELSRISLKLEESGHKQCFDEIEELYPSFKAEYQNAISSFTNFIKEYS</sequence>
<dbReference type="InterPro" id="IPR003661">
    <property type="entry name" value="HisK_dim/P_dom"/>
</dbReference>
<feature type="transmembrane region" description="Helical" evidence="12">
    <location>
        <begin position="6"/>
        <end position="25"/>
    </location>
</feature>
<feature type="modified residue" description="4-aspartylphosphate" evidence="11">
    <location>
        <position position="655"/>
    </location>
</feature>